<dbReference type="InterPro" id="IPR023198">
    <property type="entry name" value="PGP-like_dom2"/>
</dbReference>
<evidence type="ECO:0000313" key="1">
    <source>
        <dbReference type="EMBL" id="MEM4988782.1"/>
    </source>
</evidence>
<dbReference type="GO" id="GO:0016787">
    <property type="term" value="F:hydrolase activity"/>
    <property type="evidence" value="ECO:0007669"/>
    <property type="project" value="UniProtKB-KW"/>
</dbReference>
<dbReference type="NCBIfam" id="TIGR01509">
    <property type="entry name" value="HAD-SF-IA-v3"/>
    <property type="match status" value="1"/>
</dbReference>
<dbReference type="SFLD" id="SFLDS00003">
    <property type="entry name" value="Haloacid_Dehalogenase"/>
    <property type="match status" value="1"/>
</dbReference>
<sequence length="225" mass="23491">MAGRGSSLPEGRYSAFLFDMDGTIINSIAAAERIWGAWAVRHGLELASFLPTMHGSRAVDTITRLGLPGIDPEAEALKITDAEITDVEGIVEIPGAADFLRSLPANVWGVATSAPRDLALRRMKAAGIPVPAVLVTAEDVAVGKPSPDCYLLAAQKLGVDAGSCLIFEDAPVGIAAGEAAGATVLVVTETHGHPTDASHSTIKNYEKIFAKADEDGFVSLEERAT</sequence>
<dbReference type="PANTHER" id="PTHR43481">
    <property type="entry name" value="FRUCTOSE-1-PHOSPHATE PHOSPHATASE"/>
    <property type="match status" value="1"/>
</dbReference>
<dbReference type="Pfam" id="PF00702">
    <property type="entry name" value="Hydrolase"/>
    <property type="match status" value="1"/>
</dbReference>
<dbReference type="InterPro" id="IPR006439">
    <property type="entry name" value="HAD-SF_hydro_IA"/>
</dbReference>
<keyword evidence="1" id="KW-0378">Hydrolase</keyword>
<keyword evidence="2" id="KW-1185">Reference proteome</keyword>
<dbReference type="PANTHER" id="PTHR43481:SF4">
    <property type="entry name" value="GLYCEROL-1-PHOSPHATE PHOSPHOHYDROLASE 1-RELATED"/>
    <property type="match status" value="1"/>
</dbReference>
<organism evidence="1 2">
    <name type="scientific">Collimonas rhizosphaerae</name>
    <dbReference type="NCBI Taxonomy" id="3126357"/>
    <lineage>
        <taxon>Bacteria</taxon>
        <taxon>Pseudomonadati</taxon>
        <taxon>Pseudomonadota</taxon>
        <taxon>Betaproteobacteria</taxon>
        <taxon>Burkholderiales</taxon>
        <taxon>Oxalobacteraceae</taxon>
        <taxon>Collimonas</taxon>
    </lineage>
</organism>
<proteinExistence type="predicted"/>
<dbReference type="EMBL" id="JBANDC010000010">
    <property type="protein sequence ID" value="MEM4988782.1"/>
    <property type="molecule type" value="Genomic_DNA"/>
</dbReference>
<dbReference type="Proteomes" id="UP001495910">
    <property type="component" value="Unassembled WGS sequence"/>
</dbReference>
<name>A0ABU9PXP1_9BURK</name>
<dbReference type="SUPFAM" id="SSF56784">
    <property type="entry name" value="HAD-like"/>
    <property type="match status" value="1"/>
</dbReference>
<dbReference type="Gene3D" id="3.40.50.1000">
    <property type="entry name" value="HAD superfamily/HAD-like"/>
    <property type="match status" value="1"/>
</dbReference>
<comment type="caution">
    <text evidence="1">The sequence shown here is derived from an EMBL/GenBank/DDBJ whole genome shotgun (WGS) entry which is preliminary data.</text>
</comment>
<reference evidence="1 2" key="1">
    <citation type="submission" date="2024-02" db="EMBL/GenBank/DDBJ databases">
        <title>Draft genome sequence of Collimonas sp. strain H4R21, an effective mineral-weathering bacterial strain isolated from the beech rhizosphere.</title>
        <authorList>
            <person name="Morin E."/>
            <person name="Uroz S."/>
            <person name="Leveau J.H.J."/>
            <person name="Kumar R."/>
            <person name="Rey M.W."/>
            <person name="Pham J."/>
        </authorList>
    </citation>
    <scope>NUCLEOTIDE SEQUENCE [LARGE SCALE GENOMIC DNA]</scope>
    <source>
        <strain evidence="1 2">H4R21</strain>
    </source>
</reference>
<gene>
    <name evidence="1" type="ORF">V8G57_15420</name>
</gene>
<evidence type="ECO:0000313" key="2">
    <source>
        <dbReference type="Proteomes" id="UP001495910"/>
    </source>
</evidence>
<dbReference type="Gene3D" id="1.10.150.240">
    <property type="entry name" value="Putative phosphatase, domain 2"/>
    <property type="match status" value="1"/>
</dbReference>
<dbReference type="InterPro" id="IPR023214">
    <property type="entry name" value="HAD_sf"/>
</dbReference>
<protein>
    <submittedName>
        <fullName evidence="1">HAD-IA family hydrolase</fullName>
    </submittedName>
</protein>
<dbReference type="InterPro" id="IPR036412">
    <property type="entry name" value="HAD-like_sf"/>
</dbReference>
<dbReference type="InterPro" id="IPR051806">
    <property type="entry name" value="HAD-like_SPP"/>
</dbReference>
<dbReference type="RefSeq" id="WP_342830098.1">
    <property type="nucleotide sequence ID" value="NZ_JBANDC010000010.1"/>
</dbReference>
<accession>A0ABU9PXP1</accession>
<dbReference type="SFLD" id="SFLDG01129">
    <property type="entry name" value="C1.5:_HAD__Beta-PGM__Phosphata"/>
    <property type="match status" value="1"/>
</dbReference>